<evidence type="ECO:0000313" key="7">
    <source>
        <dbReference type="EMBL" id="SVA54527.1"/>
    </source>
</evidence>
<accession>A0A381WRG9</accession>
<keyword evidence="3" id="KW-0560">Oxidoreductase</keyword>
<feature type="non-terminal residue" evidence="7">
    <location>
        <position position="167"/>
    </location>
</feature>
<dbReference type="CDD" id="cd03469">
    <property type="entry name" value="Rieske_RO_Alpha_N"/>
    <property type="match status" value="1"/>
</dbReference>
<evidence type="ECO:0000259" key="6">
    <source>
        <dbReference type="PROSITE" id="PS51296"/>
    </source>
</evidence>
<dbReference type="PRINTS" id="PR00090">
    <property type="entry name" value="RNGDIOXGNASE"/>
</dbReference>
<evidence type="ECO:0000256" key="5">
    <source>
        <dbReference type="ARBA" id="ARBA00023014"/>
    </source>
</evidence>
<dbReference type="PROSITE" id="PS51296">
    <property type="entry name" value="RIESKE"/>
    <property type="match status" value="1"/>
</dbReference>
<organism evidence="7">
    <name type="scientific">marine metagenome</name>
    <dbReference type="NCBI Taxonomy" id="408172"/>
    <lineage>
        <taxon>unclassified sequences</taxon>
        <taxon>metagenomes</taxon>
        <taxon>ecological metagenomes</taxon>
    </lineage>
</organism>
<gene>
    <name evidence="7" type="ORF">METZ01_LOCUS107381</name>
</gene>
<dbReference type="InterPro" id="IPR001663">
    <property type="entry name" value="Rng_hydr_dOase-A"/>
</dbReference>
<reference evidence="7" key="1">
    <citation type="submission" date="2018-05" db="EMBL/GenBank/DDBJ databases">
        <authorList>
            <person name="Lanie J.A."/>
            <person name="Ng W.-L."/>
            <person name="Kazmierczak K.M."/>
            <person name="Andrzejewski T.M."/>
            <person name="Davidsen T.M."/>
            <person name="Wayne K.J."/>
            <person name="Tettelin H."/>
            <person name="Glass J.I."/>
            <person name="Rusch D."/>
            <person name="Podicherti R."/>
            <person name="Tsui H.-C.T."/>
            <person name="Winkler M.E."/>
        </authorList>
    </citation>
    <scope>NUCLEOTIDE SEQUENCE</scope>
</reference>
<dbReference type="Pfam" id="PF00355">
    <property type="entry name" value="Rieske"/>
    <property type="match status" value="1"/>
</dbReference>
<dbReference type="SUPFAM" id="SSF50022">
    <property type="entry name" value="ISP domain"/>
    <property type="match status" value="1"/>
</dbReference>
<name>A0A381WRG9_9ZZZZ</name>
<keyword evidence="2" id="KW-0479">Metal-binding</keyword>
<feature type="non-terminal residue" evidence="7">
    <location>
        <position position="1"/>
    </location>
</feature>
<dbReference type="Gene3D" id="2.102.10.10">
    <property type="entry name" value="Rieske [2Fe-2S] iron-sulphur domain"/>
    <property type="match status" value="1"/>
</dbReference>
<sequence length="167" mass="19206">LESFEISISDFDDSQTLPPEIYTSEEFLDFERRSIFDHEWLCVGLANSIPNPGDWYTKTVNGEPLIVARGKDHQIRVFSAVCQHRAMQICEGSGNSSKFKCPYHHWIYDLDGRLLGAPAMEKTKDFNKSEWGLPNVQIEIWKGFIFVNLNPEAEPLTPTLSRYDSYL</sequence>
<dbReference type="GO" id="GO:0051537">
    <property type="term" value="F:2 iron, 2 sulfur cluster binding"/>
    <property type="evidence" value="ECO:0007669"/>
    <property type="project" value="UniProtKB-KW"/>
</dbReference>
<evidence type="ECO:0000256" key="4">
    <source>
        <dbReference type="ARBA" id="ARBA00023004"/>
    </source>
</evidence>
<dbReference type="EMBL" id="UINC01012492">
    <property type="protein sequence ID" value="SVA54527.1"/>
    <property type="molecule type" value="Genomic_DNA"/>
</dbReference>
<dbReference type="AlphaFoldDB" id="A0A381WRG9"/>
<keyword evidence="4" id="KW-0408">Iron</keyword>
<evidence type="ECO:0000256" key="3">
    <source>
        <dbReference type="ARBA" id="ARBA00023002"/>
    </source>
</evidence>
<dbReference type="InterPro" id="IPR036922">
    <property type="entry name" value="Rieske_2Fe-2S_sf"/>
</dbReference>
<evidence type="ECO:0000256" key="1">
    <source>
        <dbReference type="ARBA" id="ARBA00022714"/>
    </source>
</evidence>
<dbReference type="PANTHER" id="PTHR43756">
    <property type="entry name" value="CHOLINE MONOOXYGENASE, CHLOROPLASTIC"/>
    <property type="match status" value="1"/>
</dbReference>
<dbReference type="PANTHER" id="PTHR43756:SF5">
    <property type="entry name" value="CHOLINE MONOOXYGENASE, CHLOROPLASTIC"/>
    <property type="match status" value="1"/>
</dbReference>
<dbReference type="GO" id="GO:0016491">
    <property type="term" value="F:oxidoreductase activity"/>
    <property type="evidence" value="ECO:0007669"/>
    <property type="project" value="UniProtKB-KW"/>
</dbReference>
<feature type="domain" description="Rieske" evidence="6">
    <location>
        <begin position="40"/>
        <end position="147"/>
    </location>
</feature>
<proteinExistence type="predicted"/>
<keyword evidence="1" id="KW-0001">2Fe-2S</keyword>
<dbReference type="GO" id="GO:0005506">
    <property type="term" value="F:iron ion binding"/>
    <property type="evidence" value="ECO:0007669"/>
    <property type="project" value="InterPro"/>
</dbReference>
<dbReference type="Gene3D" id="3.90.380.10">
    <property type="entry name" value="Naphthalene 1,2-dioxygenase Alpha Subunit, Chain A, domain 1"/>
    <property type="match status" value="1"/>
</dbReference>
<dbReference type="InterPro" id="IPR017941">
    <property type="entry name" value="Rieske_2Fe-2S"/>
</dbReference>
<keyword evidence="5" id="KW-0411">Iron-sulfur</keyword>
<dbReference type="InterPro" id="IPR015881">
    <property type="entry name" value="ARHD_Rieske_2Fe_2S"/>
</dbReference>
<protein>
    <recommendedName>
        <fullName evidence="6">Rieske domain-containing protein</fullName>
    </recommendedName>
</protein>
<dbReference type="PROSITE" id="PS00570">
    <property type="entry name" value="RING_HYDROXYL_ALPHA"/>
    <property type="match status" value="1"/>
</dbReference>
<evidence type="ECO:0000256" key="2">
    <source>
        <dbReference type="ARBA" id="ARBA00022723"/>
    </source>
</evidence>